<evidence type="ECO:0000256" key="1">
    <source>
        <dbReference type="ARBA" id="ARBA00004651"/>
    </source>
</evidence>
<keyword evidence="3" id="KW-1003">Cell membrane</keyword>
<feature type="transmembrane region" description="Helical" evidence="8">
    <location>
        <begin position="64"/>
        <end position="92"/>
    </location>
</feature>
<feature type="transmembrane region" description="Helical" evidence="8">
    <location>
        <begin position="199"/>
        <end position="218"/>
    </location>
</feature>
<evidence type="ECO:0000259" key="9">
    <source>
        <dbReference type="PROSITE" id="PS50850"/>
    </source>
</evidence>
<dbReference type="EMBL" id="MCAS01000069">
    <property type="protein sequence ID" value="RKF29839.1"/>
    <property type="molecule type" value="Genomic_DNA"/>
</dbReference>
<dbReference type="GO" id="GO:0015293">
    <property type="term" value="F:symporter activity"/>
    <property type="evidence" value="ECO:0007669"/>
    <property type="project" value="UniProtKB-KW"/>
</dbReference>
<dbReference type="PANTHER" id="PTHR43528">
    <property type="entry name" value="ALPHA-KETOGLUTARATE PERMEASE"/>
    <property type="match status" value="1"/>
</dbReference>
<dbReference type="FunFam" id="1.20.1250.20:FF:000001">
    <property type="entry name" value="Dicarboxylate MFS transporter"/>
    <property type="match status" value="1"/>
</dbReference>
<feature type="transmembrane region" description="Helical" evidence="8">
    <location>
        <begin position="395"/>
        <end position="414"/>
    </location>
</feature>
<dbReference type="OrthoDB" id="6766492at2"/>
<feature type="transmembrane region" description="Helical" evidence="8">
    <location>
        <begin position="332"/>
        <end position="351"/>
    </location>
</feature>
<evidence type="ECO:0000256" key="6">
    <source>
        <dbReference type="ARBA" id="ARBA00022989"/>
    </source>
</evidence>
<keyword evidence="6 8" id="KW-1133">Transmembrane helix</keyword>
<accession>A0A3R7HBB3</accession>
<dbReference type="RefSeq" id="WP_120349398.1">
    <property type="nucleotide sequence ID" value="NZ_MCAS01000069.1"/>
</dbReference>
<dbReference type="GO" id="GO:0005886">
    <property type="term" value="C:plasma membrane"/>
    <property type="evidence" value="ECO:0007669"/>
    <property type="project" value="UniProtKB-SubCell"/>
</dbReference>
<evidence type="ECO:0000313" key="11">
    <source>
        <dbReference type="Proteomes" id="UP000283709"/>
    </source>
</evidence>
<dbReference type="InterPro" id="IPR036259">
    <property type="entry name" value="MFS_trans_sf"/>
</dbReference>
<keyword evidence="4 8" id="KW-0812">Transmembrane</keyword>
<evidence type="ECO:0000313" key="10">
    <source>
        <dbReference type="EMBL" id="RKF29839.1"/>
    </source>
</evidence>
<comment type="subcellular location">
    <subcellularLocation>
        <location evidence="1">Cell membrane</location>
        <topology evidence="1">Multi-pass membrane protein</topology>
    </subcellularLocation>
</comment>
<evidence type="ECO:0000256" key="2">
    <source>
        <dbReference type="ARBA" id="ARBA00022448"/>
    </source>
</evidence>
<dbReference type="AlphaFoldDB" id="A0A3R7HBB3"/>
<protein>
    <recommendedName>
        <fullName evidence="9">Major facilitator superfamily (MFS) profile domain-containing protein</fullName>
    </recommendedName>
</protein>
<keyword evidence="5" id="KW-0769">Symport</keyword>
<keyword evidence="7 8" id="KW-0472">Membrane</keyword>
<evidence type="ECO:0000256" key="5">
    <source>
        <dbReference type="ARBA" id="ARBA00022847"/>
    </source>
</evidence>
<sequence length="461" mass="49836">MNIPTSQTATASSHSTSAPLSKAMVRRIVFSSSVGNALEWFDFLVYGYFATIIAKQFFPMQDEWLSTLLAIATFGISFLMRPLGAIVLGVYGDRKGRKAALTLAIALMMVGTVTMAVMPPYASIGIAAPVLILLARLVQGFAVGGEFGSATAFMVEHSASRRGYYASWQFASQGLAAITAAAFGSLLTAWMPPEQLNSWGWRLPFIFGLLVGPVGYYIRSHLDETPEFLALRQAREVREAAQETAGKRQALPQEKSASFSNQWVNLLLAVGIVAQSTVGVYVLQLYMPMYAVKQLHMPAAASFGVVVLNGGLQFLLSPVMGALSDRIGRIRIMLTTSILMGVLIYPMFALLQSHPTIGWLLLLQGTAGIFKAAYSGPMPALMSEIFPTQVRSTGLSIGYSIGVTIFGGFAPTIVETFIHLTGDKLAPSYYVLIAAVLSGLSLVVVAWRMRRVRHLESVQLA</sequence>
<evidence type="ECO:0000256" key="3">
    <source>
        <dbReference type="ARBA" id="ARBA00022475"/>
    </source>
</evidence>
<feature type="transmembrane region" description="Helical" evidence="8">
    <location>
        <begin position="99"/>
        <end position="118"/>
    </location>
</feature>
<dbReference type="PROSITE" id="PS50850">
    <property type="entry name" value="MFS"/>
    <property type="match status" value="1"/>
</dbReference>
<feature type="transmembrane region" description="Helical" evidence="8">
    <location>
        <begin position="426"/>
        <end position="447"/>
    </location>
</feature>
<feature type="transmembrane region" description="Helical" evidence="8">
    <location>
        <begin position="40"/>
        <end position="58"/>
    </location>
</feature>
<comment type="caution">
    <text evidence="10">The sequence shown here is derived from an EMBL/GenBank/DDBJ whole genome shotgun (WGS) entry which is preliminary data.</text>
</comment>
<evidence type="ECO:0000256" key="4">
    <source>
        <dbReference type="ARBA" id="ARBA00022692"/>
    </source>
</evidence>
<name>A0A3R7HBB3_9BURK</name>
<dbReference type="PANTHER" id="PTHR43528:SF1">
    <property type="entry name" value="ALPHA-KETOGLUTARATE PERMEASE"/>
    <property type="match status" value="1"/>
</dbReference>
<reference evidence="10 11" key="1">
    <citation type="submission" date="2016-07" db="EMBL/GenBank/DDBJ databases">
        <title>Genome analysis of Burkholderia fungorum ES3-20.</title>
        <authorList>
            <person name="Xu D."/>
            <person name="Yao R."/>
            <person name="Zheng S."/>
        </authorList>
    </citation>
    <scope>NUCLEOTIDE SEQUENCE [LARGE SCALE GENOMIC DNA]</scope>
    <source>
        <strain evidence="10 11">ES3-20</strain>
    </source>
</reference>
<dbReference type="SUPFAM" id="SSF103473">
    <property type="entry name" value="MFS general substrate transporter"/>
    <property type="match status" value="1"/>
</dbReference>
<feature type="transmembrane region" description="Helical" evidence="8">
    <location>
        <begin position="263"/>
        <end position="287"/>
    </location>
</feature>
<dbReference type="InterPro" id="IPR051084">
    <property type="entry name" value="H+-coupled_symporters"/>
</dbReference>
<feature type="transmembrane region" description="Helical" evidence="8">
    <location>
        <begin position="165"/>
        <end position="187"/>
    </location>
</feature>
<dbReference type="InterPro" id="IPR005828">
    <property type="entry name" value="MFS_sugar_transport-like"/>
</dbReference>
<keyword evidence="2" id="KW-0813">Transport</keyword>
<proteinExistence type="predicted"/>
<feature type="transmembrane region" description="Helical" evidence="8">
    <location>
        <begin position="124"/>
        <end position="144"/>
    </location>
</feature>
<gene>
    <name evidence="10" type="ORF">BCY88_14550</name>
</gene>
<feature type="domain" description="Major facilitator superfamily (MFS) profile" evidence="9">
    <location>
        <begin position="28"/>
        <end position="453"/>
    </location>
</feature>
<feature type="transmembrane region" description="Helical" evidence="8">
    <location>
        <begin position="357"/>
        <end position="374"/>
    </location>
</feature>
<dbReference type="Pfam" id="PF00083">
    <property type="entry name" value="Sugar_tr"/>
    <property type="match status" value="1"/>
</dbReference>
<evidence type="ECO:0000256" key="8">
    <source>
        <dbReference type="SAM" id="Phobius"/>
    </source>
</evidence>
<dbReference type="Proteomes" id="UP000283709">
    <property type="component" value="Unassembled WGS sequence"/>
</dbReference>
<evidence type="ECO:0000256" key="7">
    <source>
        <dbReference type="ARBA" id="ARBA00023136"/>
    </source>
</evidence>
<dbReference type="InterPro" id="IPR020846">
    <property type="entry name" value="MFS_dom"/>
</dbReference>
<dbReference type="Gene3D" id="1.20.1250.20">
    <property type="entry name" value="MFS general substrate transporter like domains"/>
    <property type="match status" value="1"/>
</dbReference>
<organism evidence="10 11">
    <name type="scientific">Paraburkholderia fungorum</name>
    <dbReference type="NCBI Taxonomy" id="134537"/>
    <lineage>
        <taxon>Bacteria</taxon>
        <taxon>Pseudomonadati</taxon>
        <taxon>Pseudomonadota</taxon>
        <taxon>Betaproteobacteria</taxon>
        <taxon>Burkholderiales</taxon>
        <taxon>Burkholderiaceae</taxon>
        <taxon>Paraburkholderia</taxon>
    </lineage>
</organism>
<feature type="transmembrane region" description="Helical" evidence="8">
    <location>
        <begin position="299"/>
        <end position="320"/>
    </location>
</feature>